<feature type="region of interest" description="Disordered" evidence="1">
    <location>
        <begin position="266"/>
        <end position="285"/>
    </location>
</feature>
<feature type="compositionally biased region" description="Polar residues" evidence="1">
    <location>
        <begin position="374"/>
        <end position="383"/>
    </location>
</feature>
<protein>
    <recommendedName>
        <fullName evidence="2">DUF4005 domain-containing protein</fullName>
    </recommendedName>
</protein>
<dbReference type="Proteomes" id="UP001412067">
    <property type="component" value="Unassembled WGS sequence"/>
</dbReference>
<feature type="region of interest" description="Disordered" evidence="1">
    <location>
        <begin position="314"/>
        <end position="430"/>
    </location>
</feature>
<keyword evidence="4" id="KW-1185">Reference proteome</keyword>
<feature type="compositionally biased region" description="Polar residues" evidence="1">
    <location>
        <begin position="315"/>
        <end position="326"/>
    </location>
</feature>
<evidence type="ECO:0000259" key="2">
    <source>
        <dbReference type="Pfam" id="PF13178"/>
    </source>
</evidence>
<feature type="domain" description="DUF4005" evidence="2">
    <location>
        <begin position="339"/>
        <end position="418"/>
    </location>
</feature>
<reference evidence="3 4" key="1">
    <citation type="journal article" date="2022" name="Nat. Plants">
        <title>Genomes of leafy and leafless Platanthera orchids illuminate the evolution of mycoheterotrophy.</title>
        <authorList>
            <person name="Li M.H."/>
            <person name="Liu K.W."/>
            <person name="Li Z."/>
            <person name="Lu H.C."/>
            <person name="Ye Q.L."/>
            <person name="Zhang D."/>
            <person name="Wang J.Y."/>
            <person name="Li Y.F."/>
            <person name="Zhong Z.M."/>
            <person name="Liu X."/>
            <person name="Yu X."/>
            <person name="Liu D.K."/>
            <person name="Tu X.D."/>
            <person name="Liu B."/>
            <person name="Hao Y."/>
            <person name="Liao X.Y."/>
            <person name="Jiang Y.T."/>
            <person name="Sun W.H."/>
            <person name="Chen J."/>
            <person name="Chen Y.Q."/>
            <person name="Ai Y."/>
            <person name="Zhai J.W."/>
            <person name="Wu S.S."/>
            <person name="Zhou Z."/>
            <person name="Hsiao Y.Y."/>
            <person name="Wu W.L."/>
            <person name="Chen Y.Y."/>
            <person name="Lin Y.F."/>
            <person name="Hsu J.L."/>
            <person name="Li C.Y."/>
            <person name="Wang Z.W."/>
            <person name="Zhao X."/>
            <person name="Zhong W.Y."/>
            <person name="Ma X.K."/>
            <person name="Ma L."/>
            <person name="Huang J."/>
            <person name="Chen G.Z."/>
            <person name="Huang M.Z."/>
            <person name="Huang L."/>
            <person name="Peng D.H."/>
            <person name="Luo Y.B."/>
            <person name="Zou S.Q."/>
            <person name="Chen S.P."/>
            <person name="Lan S."/>
            <person name="Tsai W.C."/>
            <person name="Van de Peer Y."/>
            <person name="Liu Z.J."/>
        </authorList>
    </citation>
    <scope>NUCLEOTIDE SEQUENCE [LARGE SCALE GENOMIC DNA]</scope>
    <source>
        <strain evidence="3">Lor288</strain>
    </source>
</reference>
<comment type="caution">
    <text evidence="3">The sequence shown here is derived from an EMBL/GenBank/DDBJ whole genome shotgun (WGS) entry which is preliminary data.</text>
</comment>
<dbReference type="InterPro" id="IPR025064">
    <property type="entry name" value="DUF4005"/>
</dbReference>
<organism evidence="3 4">
    <name type="scientific">Platanthera guangdongensis</name>
    <dbReference type="NCBI Taxonomy" id="2320717"/>
    <lineage>
        <taxon>Eukaryota</taxon>
        <taxon>Viridiplantae</taxon>
        <taxon>Streptophyta</taxon>
        <taxon>Embryophyta</taxon>
        <taxon>Tracheophyta</taxon>
        <taxon>Spermatophyta</taxon>
        <taxon>Magnoliopsida</taxon>
        <taxon>Liliopsida</taxon>
        <taxon>Asparagales</taxon>
        <taxon>Orchidaceae</taxon>
        <taxon>Orchidoideae</taxon>
        <taxon>Orchideae</taxon>
        <taxon>Orchidinae</taxon>
        <taxon>Platanthera</taxon>
    </lineage>
</organism>
<name>A0ABR2MN12_9ASPA</name>
<evidence type="ECO:0000313" key="3">
    <source>
        <dbReference type="EMBL" id="KAK8965272.1"/>
    </source>
</evidence>
<evidence type="ECO:0000313" key="4">
    <source>
        <dbReference type="Proteomes" id="UP001412067"/>
    </source>
</evidence>
<accession>A0ABR2MN12</accession>
<gene>
    <name evidence="3" type="ORF">KSP40_PGU022374</name>
</gene>
<feature type="compositionally biased region" description="Polar residues" evidence="1">
    <location>
        <begin position="406"/>
        <end position="424"/>
    </location>
</feature>
<dbReference type="Pfam" id="PF13178">
    <property type="entry name" value="DUF4005"/>
    <property type="match status" value="1"/>
</dbReference>
<dbReference type="EMBL" id="JBBWWR010000006">
    <property type="protein sequence ID" value="KAK8965272.1"/>
    <property type="molecule type" value="Genomic_DNA"/>
</dbReference>
<proteinExistence type="predicted"/>
<evidence type="ECO:0000256" key="1">
    <source>
        <dbReference type="SAM" id="MobiDB-lite"/>
    </source>
</evidence>
<sequence length="472" mass="52613">MKTFGTKADNIPPAIRKLSSNLFASQLLKSTLQTKAIHISCNPSRPDAGWIWLERWMALVSSDQQKIITKQDDLEENINTDLNAYYVNKKFQVTKVTPSPTMRAEIEGDLTTNSFQMIELVISSSLEDQNSNSLVNHHPDSHDDATWLKENSDSMHSQIPLISVPASDFVFNSDSNKPDCSAEMHKDSTEKEARVTPEMEVGQIVFESRKSRNSGFAAVQAKFEELTASSSSNRSLGIAFRDTKNDPKSTHMVGSTKGQLVYKSSQDGSPISHITVPEPDGTSSNLISMNTKITKAENNTPIMKKRPQLVIDISPANSKNSSGEQTSGEHLKSTKTSKRRNSFSLVKTDHEHQDSCSNLIPSYMKPTESARAKVSTSFSQKSSLDVHEKDNHVKKRHSLPSGEVKQGSSPRMQRSTSQIQQNLKGNGIHSPHDSTGKSVLIFLHSFFLYLQIQKLYIFELVDFLVFKSTSYE</sequence>